<gene>
    <name evidence="1" type="ORF">MLD38_032731</name>
</gene>
<evidence type="ECO:0000313" key="1">
    <source>
        <dbReference type="EMBL" id="KAI4319086.1"/>
    </source>
</evidence>
<dbReference type="EMBL" id="CM042889">
    <property type="protein sequence ID" value="KAI4319086.1"/>
    <property type="molecule type" value="Genomic_DNA"/>
</dbReference>
<name>A0ACB9M528_9MYRT</name>
<accession>A0ACB9M528</accession>
<sequence>MESPKKAAHKEFPVIVEEDYGDDARDRYSSFYGRCLSLPCFRRGRLVRSPSPSSMSSSSSSFWDRIGSSRYDGRWWTPGLRVIKKIREWSELIAGPKWKTFIRRIRRKGGRPPSPGGGKLNYDLVDYSLNFDEGLGEHGDINDADDEFRRLRSFSVGYGRRGGGGAAEVGEKKGKEAAVGFGEA</sequence>
<dbReference type="Proteomes" id="UP001057402">
    <property type="component" value="Chromosome 10"/>
</dbReference>
<protein>
    <submittedName>
        <fullName evidence="1">Uncharacterized protein</fullName>
    </submittedName>
</protein>
<evidence type="ECO:0000313" key="2">
    <source>
        <dbReference type="Proteomes" id="UP001057402"/>
    </source>
</evidence>
<organism evidence="1 2">
    <name type="scientific">Melastoma candidum</name>
    <dbReference type="NCBI Taxonomy" id="119954"/>
    <lineage>
        <taxon>Eukaryota</taxon>
        <taxon>Viridiplantae</taxon>
        <taxon>Streptophyta</taxon>
        <taxon>Embryophyta</taxon>
        <taxon>Tracheophyta</taxon>
        <taxon>Spermatophyta</taxon>
        <taxon>Magnoliopsida</taxon>
        <taxon>eudicotyledons</taxon>
        <taxon>Gunneridae</taxon>
        <taxon>Pentapetalae</taxon>
        <taxon>rosids</taxon>
        <taxon>malvids</taxon>
        <taxon>Myrtales</taxon>
        <taxon>Melastomataceae</taxon>
        <taxon>Melastomatoideae</taxon>
        <taxon>Melastomateae</taxon>
        <taxon>Melastoma</taxon>
    </lineage>
</organism>
<comment type="caution">
    <text evidence="1">The sequence shown here is derived from an EMBL/GenBank/DDBJ whole genome shotgun (WGS) entry which is preliminary data.</text>
</comment>
<proteinExistence type="predicted"/>
<keyword evidence="2" id="KW-1185">Reference proteome</keyword>
<reference evidence="2" key="1">
    <citation type="journal article" date="2023" name="Front. Plant Sci.">
        <title>Chromosomal-level genome assembly of Melastoma candidum provides insights into trichome evolution.</title>
        <authorList>
            <person name="Zhong Y."/>
            <person name="Wu W."/>
            <person name="Sun C."/>
            <person name="Zou P."/>
            <person name="Liu Y."/>
            <person name="Dai S."/>
            <person name="Zhou R."/>
        </authorList>
    </citation>
    <scope>NUCLEOTIDE SEQUENCE [LARGE SCALE GENOMIC DNA]</scope>
</reference>